<dbReference type="NCBIfam" id="TIGR00090">
    <property type="entry name" value="rsfS_iojap_ybeB"/>
    <property type="match status" value="1"/>
</dbReference>
<dbReference type="PANTHER" id="PTHR21043:SF0">
    <property type="entry name" value="MITOCHONDRIAL ASSEMBLY OF RIBOSOMAL LARGE SUBUNIT PROTEIN 1"/>
    <property type="match status" value="1"/>
</dbReference>
<dbReference type="GO" id="GO:0043023">
    <property type="term" value="F:ribosomal large subunit binding"/>
    <property type="evidence" value="ECO:0007669"/>
    <property type="project" value="TreeGrafter"/>
</dbReference>
<protein>
    <recommendedName>
        <fullName evidence="2">Ribosomal silencing factor RsfS</fullName>
    </recommendedName>
</protein>
<dbReference type="PANTHER" id="PTHR21043">
    <property type="entry name" value="IOJAP SUPERFAMILY ORTHOLOG"/>
    <property type="match status" value="1"/>
</dbReference>
<evidence type="ECO:0000313" key="3">
    <source>
        <dbReference type="EMBL" id="HIU45866.1"/>
    </source>
</evidence>
<reference evidence="3" key="1">
    <citation type="submission" date="2020-10" db="EMBL/GenBank/DDBJ databases">
        <authorList>
            <person name="Gilroy R."/>
        </authorList>
    </citation>
    <scope>NUCLEOTIDE SEQUENCE</scope>
    <source>
        <strain evidence="3">ChiSxjej2B14-8506</strain>
    </source>
</reference>
<dbReference type="GO" id="GO:0090071">
    <property type="term" value="P:negative regulation of ribosome biogenesis"/>
    <property type="evidence" value="ECO:0007669"/>
    <property type="project" value="UniProtKB-UniRule"/>
</dbReference>
<dbReference type="Gene3D" id="3.30.460.10">
    <property type="entry name" value="Beta Polymerase, domain 2"/>
    <property type="match status" value="1"/>
</dbReference>
<dbReference type="EMBL" id="DVNK01000009">
    <property type="protein sequence ID" value="HIU45866.1"/>
    <property type="molecule type" value="Genomic_DNA"/>
</dbReference>
<evidence type="ECO:0000256" key="1">
    <source>
        <dbReference type="ARBA" id="ARBA00010574"/>
    </source>
</evidence>
<keyword evidence="2" id="KW-0810">Translation regulation</keyword>
<name>A0A9D1LPZ9_9FIRM</name>
<proteinExistence type="inferred from homology"/>
<comment type="function">
    <text evidence="2">Functions as a ribosomal silencing factor. Interacts with ribosomal protein uL14 (rplN), blocking formation of intersubunit bridge B8. Prevents association of the 30S and 50S ribosomal subunits and the formation of functional ribosomes, thus repressing translation.</text>
</comment>
<comment type="caution">
    <text evidence="3">The sequence shown here is derived from an EMBL/GenBank/DDBJ whole genome shotgun (WGS) entry which is preliminary data.</text>
</comment>
<dbReference type="GO" id="GO:0042256">
    <property type="term" value="P:cytosolic ribosome assembly"/>
    <property type="evidence" value="ECO:0007669"/>
    <property type="project" value="UniProtKB-UniRule"/>
</dbReference>
<dbReference type="AlphaFoldDB" id="A0A9D1LPZ9"/>
<gene>
    <name evidence="2 3" type="primary">rsfS</name>
    <name evidence="3" type="ORF">IAC59_01235</name>
</gene>
<dbReference type="InterPro" id="IPR043519">
    <property type="entry name" value="NT_sf"/>
</dbReference>
<dbReference type="Pfam" id="PF02410">
    <property type="entry name" value="RsfS"/>
    <property type="match status" value="1"/>
</dbReference>
<dbReference type="GO" id="GO:0017148">
    <property type="term" value="P:negative regulation of translation"/>
    <property type="evidence" value="ECO:0007669"/>
    <property type="project" value="UniProtKB-UniRule"/>
</dbReference>
<comment type="similarity">
    <text evidence="1 2">Belongs to the Iojap/RsfS family.</text>
</comment>
<evidence type="ECO:0000256" key="2">
    <source>
        <dbReference type="HAMAP-Rule" id="MF_01477"/>
    </source>
</evidence>
<evidence type="ECO:0000313" key="4">
    <source>
        <dbReference type="Proteomes" id="UP000824123"/>
    </source>
</evidence>
<organism evidence="3 4">
    <name type="scientific">Candidatus Fimadaptatus faecigallinarum</name>
    <dbReference type="NCBI Taxonomy" id="2840814"/>
    <lineage>
        <taxon>Bacteria</taxon>
        <taxon>Bacillati</taxon>
        <taxon>Bacillota</taxon>
        <taxon>Clostridia</taxon>
        <taxon>Eubacteriales</taxon>
        <taxon>Candidatus Fimadaptatus</taxon>
    </lineage>
</organism>
<dbReference type="InterPro" id="IPR004394">
    <property type="entry name" value="Iojap/RsfS/C7orf30"/>
</dbReference>
<accession>A0A9D1LPZ9</accession>
<dbReference type="GO" id="GO:0005737">
    <property type="term" value="C:cytoplasm"/>
    <property type="evidence" value="ECO:0007669"/>
    <property type="project" value="UniProtKB-SubCell"/>
</dbReference>
<sequence length="118" mass="13477">MQSRELALAAARALDEKKGVNVMVLDVQHLTIIADYFVIASGRSANQVRALADEVDDKLAELGETPRRREGVNEGRWAVLDYGSVLVHVFHEQEREYYNLERLWTDGSNRVEFEQSED</sequence>
<comment type="subunit">
    <text evidence="2">Interacts with ribosomal protein uL14 (rplN).</text>
</comment>
<reference evidence="3" key="2">
    <citation type="journal article" date="2021" name="PeerJ">
        <title>Extensive microbial diversity within the chicken gut microbiome revealed by metagenomics and culture.</title>
        <authorList>
            <person name="Gilroy R."/>
            <person name="Ravi A."/>
            <person name="Getino M."/>
            <person name="Pursley I."/>
            <person name="Horton D.L."/>
            <person name="Alikhan N.F."/>
            <person name="Baker D."/>
            <person name="Gharbi K."/>
            <person name="Hall N."/>
            <person name="Watson M."/>
            <person name="Adriaenssens E.M."/>
            <person name="Foster-Nyarko E."/>
            <person name="Jarju S."/>
            <person name="Secka A."/>
            <person name="Antonio M."/>
            <person name="Oren A."/>
            <person name="Chaudhuri R.R."/>
            <person name="La Ragione R."/>
            <person name="Hildebrand F."/>
            <person name="Pallen M.J."/>
        </authorList>
    </citation>
    <scope>NUCLEOTIDE SEQUENCE</scope>
    <source>
        <strain evidence="3">ChiSxjej2B14-8506</strain>
    </source>
</reference>
<keyword evidence="2" id="KW-0678">Repressor</keyword>
<dbReference type="SUPFAM" id="SSF81301">
    <property type="entry name" value="Nucleotidyltransferase"/>
    <property type="match status" value="1"/>
</dbReference>
<dbReference type="Proteomes" id="UP000824123">
    <property type="component" value="Unassembled WGS sequence"/>
</dbReference>
<dbReference type="HAMAP" id="MF_01477">
    <property type="entry name" value="Iojap_RsfS"/>
    <property type="match status" value="1"/>
</dbReference>
<comment type="subcellular location">
    <subcellularLocation>
        <location evidence="2">Cytoplasm</location>
    </subcellularLocation>
</comment>
<keyword evidence="2" id="KW-0963">Cytoplasm</keyword>